<dbReference type="CDD" id="cd03801">
    <property type="entry name" value="GT4_PimA-like"/>
    <property type="match status" value="1"/>
</dbReference>
<accession>A0A0M4G6P4</accession>
<dbReference type="OrthoDB" id="158463at2"/>
<dbReference type="Gene3D" id="3.40.50.2000">
    <property type="entry name" value="Glycogen Phosphorylase B"/>
    <property type="match status" value="1"/>
</dbReference>
<dbReference type="Proteomes" id="UP000067625">
    <property type="component" value="Chromosome"/>
</dbReference>
<reference evidence="2 3" key="2">
    <citation type="journal article" date="2016" name="Int. J. Syst. Evol. Microbiol.">
        <title>Bacillus gobiensis sp. nov., isolated from a soil sample.</title>
        <authorList>
            <person name="Liu B."/>
            <person name="Liu G.H."/>
            <person name="Cetin S."/>
            <person name="Schumann P."/>
            <person name="Pan Z.Z."/>
            <person name="Chen Q.Q."/>
        </authorList>
    </citation>
    <scope>NUCLEOTIDE SEQUENCE [LARGE SCALE GENOMIC DNA]</scope>
    <source>
        <strain evidence="2 3">FJAT-4402</strain>
    </source>
</reference>
<evidence type="ECO:0000259" key="1">
    <source>
        <dbReference type="Pfam" id="PF00534"/>
    </source>
</evidence>
<dbReference type="SUPFAM" id="SSF53756">
    <property type="entry name" value="UDP-Glycosyltransferase/glycogen phosphorylase"/>
    <property type="match status" value="1"/>
</dbReference>
<dbReference type="STRING" id="1441095.AM592_02440"/>
<dbReference type="PATRIC" id="fig|1441095.3.peg.527"/>
<dbReference type="InterPro" id="IPR001296">
    <property type="entry name" value="Glyco_trans_1"/>
</dbReference>
<keyword evidence="3" id="KW-1185">Reference proteome</keyword>
<feature type="domain" description="Glycosyl transferase family 1" evidence="1">
    <location>
        <begin position="167"/>
        <end position="330"/>
    </location>
</feature>
<dbReference type="PANTHER" id="PTHR12526">
    <property type="entry name" value="GLYCOSYLTRANSFERASE"/>
    <property type="match status" value="1"/>
</dbReference>
<dbReference type="Pfam" id="PF00534">
    <property type="entry name" value="Glycos_transf_1"/>
    <property type="match status" value="1"/>
</dbReference>
<name>A0A0M4G6P4_9BACI</name>
<reference evidence="3" key="1">
    <citation type="submission" date="2015-08" db="EMBL/GenBank/DDBJ databases">
        <title>Genome sequencing project for genomic taxonomy and phylogenomics of Bacillus-like bacteria.</title>
        <authorList>
            <person name="Liu B."/>
            <person name="Wang J."/>
            <person name="Zhu Y."/>
            <person name="Liu G."/>
            <person name="Chen Q."/>
            <person name="Chen Z."/>
            <person name="Lan J."/>
            <person name="Che J."/>
            <person name="Ge C."/>
            <person name="Shi H."/>
            <person name="Pan Z."/>
            <person name="Liu X."/>
        </authorList>
    </citation>
    <scope>NUCLEOTIDE SEQUENCE [LARGE SCALE GENOMIC DNA]</scope>
    <source>
        <strain evidence="3">FJAT-4402</strain>
    </source>
</reference>
<dbReference type="EMBL" id="CP012600">
    <property type="protein sequence ID" value="ALC80565.1"/>
    <property type="molecule type" value="Genomic_DNA"/>
</dbReference>
<proteinExistence type="predicted"/>
<organism evidence="2 3">
    <name type="scientific">Bacillus gobiensis</name>
    <dbReference type="NCBI Taxonomy" id="1441095"/>
    <lineage>
        <taxon>Bacteria</taxon>
        <taxon>Bacillati</taxon>
        <taxon>Bacillota</taxon>
        <taxon>Bacilli</taxon>
        <taxon>Bacillales</taxon>
        <taxon>Bacillaceae</taxon>
        <taxon>Bacillus</taxon>
    </lineage>
</organism>
<evidence type="ECO:0000313" key="3">
    <source>
        <dbReference type="Proteomes" id="UP000067625"/>
    </source>
</evidence>
<evidence type="ECO:0000313" key="2">
    <source>
        <dbReference type="EMBL" id="ALC80565.1"/>
    </source>
</evidence>
<dbReference type="RefSeq" id="WP_053602303.1">
    <property type="nucleotide sequence ID" value="NZ_CP012600.1"/>
</dbReference>
<gene>
    <name evidence="2" type="ORF">AM592_02440</name>
</gene>
<dbReference type="AlphaFoldDB" id="A0A0M4G6P4"/>
<dbReference type="GO" id="GO:0016757">
    <property type="term" value="F:glycosyltransferase activity"/>
    <property type="evidence" value="ECO:0007669"/>
    <property type="project" value="InterPro"/>
</dbReference>
<keyword evidence="2" id="KW-0808">Transferase</keyword>
<protein>
    <submittedName>
        <fullName evidence="2">Glycosyl transferase family 1</fullName>
    </submittedName>
</protein>
<sequence length="358" mass="40619">MNVLFVFYIPSGGVETLNRQRCAALKKFNINCHCLYYETRRDMVNHFDGPTFIGKDPKMIKEILDNGQYSAIVIVSDYNILPLFRSLGYQGKLIIEIQGLGSKKFAREFLTNGSPAINSHANALLNPKTPHIVDLMDELFPAIPKFSFNNCFDTGQFGYQKLPQAPHPIIAWIGRIEDNKNWREFLHIGHQLIHQFNPNIQLYMFEDKTLSVPHERIEFEKLIYQLGLVNNLSIFENIPNAKMAEYFSIIGDSGGFLCMTSKVEGAPYSALEALSCRCPILTTNSDGVKSSVIYNQTGKYYILGNVQQAVLEAIDLMTNVELREYIRSNGLIHVSTNFSHDQYSHNFINMLTALGVTE</sequence>